<dbReference type="InterPro" id="IPR011004">
    <property type="entry name" value="Trimer_LpxA-like_sf"/>
</dbReference>
<dbReference type="InterPro" id="IPR001451">
    <property type="entry name" value="Hexapep"/>
</dbReference>
<comment type="similarity">
    <text evidence="1">Belongs to the transferase hexapeptide repeat family.</text>
</comment>
<sequence>MEIAEYKQRMARREYIVGGSEAHALMHRMSSDAQRITCEINGKYHTSEELRALFSELTGQAVDETFALFPPIYSDFGKNITVGKGVFINSGCCFQDQGGIVLGDHVLVGHQVVFATLNHDLDPVRRAGMQPAPIVVKDNVWIGAHATILAGVTIGENAVVAAGAVVTRDVPANTIVGGVPARVLKTI</sequence>
<organism evidence="4 5">
    <name type="scientific">Candidatus Gallimonas intestinigallinarum</name>
    <dbReference type="NCBI Taxonomy" id="2838604"/>
    <lineage>
        <taxon>Bacteria</taxon>
        <taxon>Bacillati</taxon>
        <taxon>Bacillota</taxon>
        <taxon>Clostridia</taxon>
        <taxon>Candidatus Gallimonas</taxon>
    </lineage>
</organism>
<keyword evidence="2" id="KW-0808">Transferase</keyword>
<dbReference type="Gene3D" id="2.160.10.10">
    <property type="entry name" value="Hexapeptide repeat proteins"/>
    <property type="match status" value="1"/>
</dbReference>
<evidence type="ECO:0000313" key="5">
    <source>
        <dbReference type="Proteomes" id="UP000824044"/>
    </source>
</evidence>
<dbReference type="PANTHER" id="PTHR23416:SF23">
    <property type="entry name" value="ACETYLTRANSFERASE C18B11.09C-RELATED"/>
    <property type="match status" value="1"/>
</dbReference>
<evidence type="ECO:0000256" key="3">
    <source>
        <dbReference type="ARBA" id="ARBA00022737"/>
    </source>
</evidence>
<dbReference type="GO" id="GO:0008374">
    <property type="term" value="F:O-acyltransferase activity"/>
    <property type="evidence" value="ECO:0007669"/>
    <property type="project" value="TreeGrafter"/>
</dbReference>
<protein>
    <submittedName>
        <fullName evidence="4">Sugar O-acetyltransferase</fullName>
    </submittedName>
</protein>
<proteinExistence type="inferred from homology"/>
<evidence type="ECO:0000256" key="2">
    <source>
        <dbReference type="ARBA" id="ARBA00022679"/>
    </source>
</evidence>
<gene>
    <name evidence="4" type="ORF">H9812_03605</name>
</gene>
<dbReference type="Pfam" id="PF00132">
    <property type="entry name" value="Hexapep"/>
    <property type="match status" value="1"/>
</dbReference>
<accession>A0A9D2DWX7</accession>
<reference evidence="4" key="2">
    <citation type="submission" date="2021-04" db="EMBL/GenBank/DDBJ databases">
        <authorList>
            <person name="Gilroy R."/>
        </authorList>
    </citation>
    <scope>NUCLEOTIDE SEQUENCE</scope>
    <source>
        <strain evidence="4">CHK33-5263</strain>
    </source>
</reference>
<reference evidence="4" key="1">
    <citation type="journal article" date="2021" name="PeerJ">
        <title>Extensive microbial diversity within the chicken gut microbiome revealed by metagenomics and culture.</title>
        <authorList>
            <person name="Gilroy R."/>
            <person name="Ravi A."/>
            <person name="Getino M."/>
            <person name="Pursley I."/>
            <person name="Horton D.L."/>
            <person name="Alikhan N.F."/>
            <person name="Baker D."/>
            <person name="Gharbi K."/>
            <person name="Hall N."/>
            <person name="Watson M."/>
            <person name="Adriaenssens E.M."/>
            <person name="Foster-Nyarko E."/>
            <person name="Jarju S."/>
            <person name="Secka A."/>
            <person name="Antonio M."/>
            <person name="Oren A."/>
            <person name="Chaudhuri R.R."/>
            <person name="La Ragione R."/>
            <person name="Hildebrand F."/>
            <person name="Pallen M.J."/>
        </authorList>
    </citation>
    <scope>NUCLEOTIDE SEQUENCE</scope>
    <source>
        <strain evidence="4">CHK33-5263</strain>
    </source>
</reference>
<evidence type="ECO:0000313" key="4">
    <source>
        <dbReference type="EMBL" id="HIZ24545.1"/>
    </source>
</evidence>
<name>A0A9D2DWX7_9FIRM</name>
<evidence type="ECO:0000256" key="1">
    <source>
        <dbReference type="ARBA" id="ARBA00007274"/>
    </source>
</evidence>
<dbReference type="SUPFAM" id="SSF51161">
    <property type="entry name" value="Trimeric LpxA-like enzymes"/>
    <property type="match status" value="1"/>
</dbReference>
<dbReference type="Proteomes" id="UP000824044">
    <property type="component" value="Unassembled WGS sequence"/>
</dbReference>
<dbReference type="AlphaFoldDB" id="A0A9D2DWX7"/>
<keyword evidence="3" id="KW-0677">Repeat</keyword>
<dbReference type="PROSITE" id="PS00101">
    <property type="entry name" value="HEXAPEP_TRANSFERASES"/>
    <property type="match status" value="1"/>
</dbReference>
<comment type="caution">
    <text evidence="4">The sequence shown here is derived from an EMBL/GenBank/DDBJ whole genome shotgun (WGS) entry which is preliminary data.</text>
</comment>
<dbReference type="PANTHER" id="PTHR23416">
    <property type="entry name" value="SIALIC ACID SYNTHASE-RELATED"/>
    <property type="match status" value="1"/>
</dbReference>
<dbReference type="EMBL" id="DXBS01000071">
    <property type="protein sequence ID" value="HIZ24545.1"/>
    <property type="molecule type" value="Genomic_DNA"/>
</dbReference>
<dbReference type="InterPro" id="IPR051159">
    <property type="entry name" value="Hexapeptide_acetyltransf"/>
</dbReference>
<dbReference type="InterPro" id="IPR018357">
    <property type="entry name" value="Hexapep_transf_CS"/>
</dbReference>